<evidence type="ECO:0000259" key="1">
    <source>
        <dbReference type="Pfam" id="PF13175"/>
    </source>
</evidence>
<sequence length="574" mass="63629">MRSVVNYVHIENFRSIRSLTMDGLDGYNAIVGLNSAGKSNILRALNLFFNNHVDEGLEPLRFGTDYSSHAPVGKKKRVAVTVGLALGASLKVPKQRDFESNHGITNSIVIERVWSLAQDTQANQETFRFGPTLESMTDATADDLSSILAYIRAVRFVYIPNHARPADLIRQELEPLRGSLVARLRRTNAYRDSNVNDVLSELGRLGDRMFGGVSAQLQKGLPGTSISASLPDDFADLLFDVGLSAVSGGQSRAPEYEGSGAQSFMLLHILDLADRTRRSGGFGWVQASVWAMEEPESFLHAGLRAQFSVDLAKYALDDRRQVLVTTHQAEFLRVAATAWTTDKRADGDTYATKSSAKEALRSATRREITNFQHPLFVSTDRPVVIVEGKFDAIYLKAAIESLDLRPRWVLLSPQEALGQDVGGDSVLQYLRWNKSVIASRPDIAPVIVLRDWEATDANKYNDQLRVHAYSRALTCDASCVNPDLDDSWFGIERYLPTEHLKLHIPSGKLGLESAAPGARLSVKKKVLEEYKSVLARGIRDGGDPGDYLRELVRWLDAEVEETIRSVPVRDFVNS</sequence>
<organism evidence="2 3">
    <name type="scientific">Isoptericola halotolerans</name>
    <dbReference type="NCBI Taxonomy" id="300560"/>
    <lineage>
        <taxon>Bacteria</taxon>
        <taxon>Bacillati</taxon>
        <taxon>Actinomycetota</taxon>
        <taxon>Actinomycetes</taxon>
        <taxon>Micrococcales</taxon>
        <taxon>Promicromonosporaceae</taxon>
        <taxon>Isoptericola</taxon>
    </lineage>
</organism>
<accession>A0ABX5ELE2</accession>
<dbReference type="Pfam" id="PF13175">
    <property type="entry name" value="AAA_15"/>
    <property type="match status" value="1"/>
</dbReference>
<proteinExistence type="predicted"/>
<dbReference type="PANTHER" id="PTHR43581:SF4">
    <property type="entry name" value="ATP_GTP PHOSPHATASE"/>
    <property type="match status" value="1"/>
</dbReference>
<gene>
    <name evidence="2" type="ORF">BCL65_101287</name>
</gene>
<dbReference type="SUPFAM" id="SSF52540">
    <property type="entry name" value="P-loop containing nucleoside triphosphate hydrolases"/>
    <property type="match status" value="1"/>
</dbReference>
<dbReference type="PANTHER" id="PTHR43581">
    <property type="entry name" value="ATP/GTP PHOSPHATASE"/>
    <property type="match status" value="1"/>
</dbReference>
<dbReference type="InterPro" id="IPR051396">
    <property type="entry name" value="Bact_Antivir_Def_Nuclease"/>
</dbReference>
<evidence type="ECO:0000313" key="3">
    <source>
        <dbReference type="Proteomes" id="UP000239895"/>
    </source>
</evidence>
<dbReference type="InterPro" id="IPR027417">
    <property type="entry name" value="P-loop_NTPase"/>
</dbReference>
<dbReference type="EMBL" id="PVTX01000001">
    <property type="protein sequence ID" value="PRZ10149.1"/>
    <property type="molecule type" value="Genomic_DNA"/>
</dbReference>
<comment type="caution">
    <text evidence="2">The sequence shown here is derived from an EMBL/GenBank/DDBJ whole genome shotgun (WGS) entry which is preliminary data.</text>
</comment>
<protein>
    <submittedName>
        <fullName evidence="2">AAA ATPase-like protein</fullName>
    </submittedName>
</protein>
<evidence type="ECO:0000313" key="2">
    <source>
        <dbReference type="EMBL" id="PRZ10149.1"/>
    </source>
</evidence>
<dbReference type="Gene3D" id="3.40.50.300">
    <property type="entry name" value="P-loop containing nucleotide triphosphate hydrolases"/>
    <property type="match status" value="1"/>
</dbReference>
<dbReference type="InterPro" id="IPR041685">
    <property type="entry name" value="AAA_GajA/Old/RecF-like"/>
</dbReference>
<feature type="domain" description="Endonuclease GajA/Old nuclease/RecF-like AAA" evidence="1">
    <location>
        <begin position="6"/>
        <end position="74"/>
    </location>
</feature>
<reference evidence="2 3" key="1">
    <citation type="submission" date="2018-03" db="EMBL/GenBank/DDBJ databases">
        <title>Comparative analysis of microorganisms from saline springs in Andes Mountain Range, Colombia.</title>
        <authorList>
            <person name="Rubin E."/>
        </authorList>
    </citation>
    <scope>NUCLEOTIDE SEQUENCE [LARGE SCALE GENOMIC DNA]</scope>
    <source>
        <strain evidence="2 3">CG 23</strain>
    </source>
</reference>
<name>A0ABX5ELE2_9MICO</name>
<keyword evidence="3" id="KW-1185">Reference proteome</keyword>
<dbReference type="Proteomes" id="UP000239895">
    <property type="component" value="Unassembled WGS sequence"/>
</dbReference>